<evidence type="ECO:0000256" key="4">
    <source>
        <dbReference type="ARBA" id="ARBA00022833"/>
    </source>
</evidence>
<dbReference type="GO" id="GO:0097252">
    <property type="term" value="P:oligodendrocyte apoptotic process"/>
    <property type="evidence" value="ECO:0007669"/>
    <property type="project" value="Ensembl"/>
</dbReference>
<feature type="binding site" evidence="10">
    <location>
        <position position="266"/>
    </location>
    <ligand>
        <name>Zn(2+)</name>
        <dbReference type="ChEBI" id="CHEBI:29105"/>
    </ligand>
</feature>
<evidence type="ECO:0000256" key="5">
    <source>
        <dbReference type="ARBA" id="ARBA00023015"/>
    </source>
</evidence>
<dbReference type="GO" id="GO:1902749">
    <property type="term" value="P:regulation of cell cycle G2/M phase transition"/>
    <property type="evidence" value="ECO:0007669"/>
    <property type="project" value="Ensembl"/>
</dbReference>
<dbReference type="InterPro" id="IPR012346">
    <property type="entry name" value="p53/RUNT-type_TF_DNA-bd_sf"/>
</dbReference>
<dbReference type="GO" id="GO:0030971">
    <property type="term" value="F:receptor tyrosine kinase binding"/>
    <property type="evidence" value="ECO:0007669"/>
    <property type="project" value="Ensembl"/>
</dbReference>
<dbReference type="GO" id="GO:0071456">
    <property type="term" value="P:cellular response to hypoxia"/>
    <property type="evidence" value="ECO:0007669"/>
    <property type="project" value="Ensembl"/>
</dbReference>
<dbReference type="CDD" id="cd08367">
    <property type="entry name" value="P53"/>
    <property type="match status" value="1"/>
</dbReference>
<dbReference type="GO" id="GO:0007265">
    <property type="term" value="P:Ras protein signal transduction"/>
    <property type="evidence" value="ECO:0007669"/>
    <property type="project" value="Ensembl"/>
</dbReference>
<dbReference type="GO" id="GO:0032211">
    <property type="term" value="P:negative regulation of telomere maintenance via telomerase"/>
    <property type="evidence" value="ECO:0007669"/>
    <property type="project" value="Ensembl"/>
</dbReference>
<dbReference type="GO" id="GO:0042149">
    <property type="term" value="P:cellular response to glucose starvation"/>
    <property type="evidence" value="ECO:0007669"/>
    <property type="project" value="Ensembl"/>
</dbReference>
<dbReference type="GO" id="GO:1903451">
    <property type="term" value="P:negative regulation of G1 to G0 transition"/>
    <property type="evidence" value="ECO:0007669"/>
    <property type="project" value="Ensembl"/>
</dbReference>
<dbReference type="GO" id="GO:1902895">
    <property type="term" value="P:positive regulation of miRNA transcription"/>
    <property type="evidence" value="ECO:0007669"/>
    <property type="project" value="Ensembl"/>
</dbReference>
<feature type="site" description="Interaction with DNA" evidence="11">
    <location>
        <position position="143"/>
    </location>
</feature>
<dbReference type="GO" id="GO:0003730">
    <property type="term" value="F:mRNA 3'-UTR binding"/>
    <property type="evidence" value="ECO:0007669"/>
    <property type="project" value="Ensembl"/>
</dbReference>
<keyword evidence="6 13" id="KW-0238">DNA-binding</keyword>
<dbReference type="GO" id="GO:2001244">
    <property type="term" value="P:positive regulation of intrinsic apoptotic signaling pathway"/>
    <property type="evidence" value="ECO:0007669"/>
    <property type="project" value="Ensembl"/>
</dbReference>
<keyword evidence="4 10" id="KW-0862">Zinc</keyword>
<dbReference type="GO" id="GO:0140677">
    <property type="term" value="F:molecular function activator activity"/>
    <property type="evidence" value="ECO:0007669"/>
    <property type="project" value="Ensembl"/>
</dbReference>
<feature type="region of interest" description="Disordered" evidence="14">
    <location>
        <begin position="310"/>
        <end position="355"/>
    </location>
</feature>
<dbReference type="GO" id="GO:0000785">
    <property type="term" value="C:chromatin"/>
    <property type="evidence" value="ECO:0007669"/>
    <property type="project" value="Ensembl"/>
</dbReference>
<evidence type="ECO:0000256" key="7">
    <source>
        <dbReference type="ARBA" id="ARBA00023159"/>
    </source>
</evidence>
<keyword evidence="9 13" id="KW-0539">Nucleus</keyword>
<dbReference type="GO" id="GO:0016032">
    <property type="term" value="P:viral process"/>
    <property type="evidence" value="ECO:0007669"/>
    <property type="project" value="Ensembl"/>
</dbReference>
<dbReference type="GO" id="GO:0048539">
    <property type="term" value="P:bone marrow development"/>
    <property type="evidence" value="ECO:0007669"/>
    <property type="project" value="Ensembl"/>
</dbReference>
<dbReference type="GO" id="GO:0090399">
    <property type="term" value="P:replicative senescence"/>
    <property type="evidence" value="ECO:0007669"/>
    <property type="project" value="Ensembl"/>
</dbReference>
<feature type="binding site" evidence="10">
    <location>
        <position position="202"/>
    </location>
    <ligand>
        <name>Zn(2+)</name>
        <dbReference type="ChEBI" id="CHEBI:29105"/>
    </ligand>
</feature>
<feature type="binding site" evidence="10">
    <location>
        <position position="199"/>
    </location>
    <ligand>
        <name>Zn(2+)</name>
        <dbReference type="ChEBI" id="CHEBI:29105"/>
    </ligand>
</feature>
<comment type="similarity">
    <text evidence="1 13">Belongs to the p53 family.</text>
</comment>
<keyword evidence="8 13" id="KW-0804">Transcription</keyword>
<feature type="region of interest" description="Disordered" evidence="14">
    <location>
        <begin position="1"/>
        <end position="20"/>
    </location>
</feature>
<dbReference type="PROSITE" id="PS00348">
    <property type="entry name" value="P53"/>
    <property type="match status" value="1"/>
</dbReference>
<keyword evidence="7 13" id="KW-0010">Activator</keyword>
<sequence length="414" mass="46165">MNMEQVAEEDIDPTLSPPLSQGTFEEMWTSSIVKPILESTLVASTQQPIIPFSEEEGSSMGQANFGLLATTADSPLAPLSEGYPGGVDFGINLDLANFSGDPNFLVCSPKDYGAGESCVFPFAEDYPGQYGFNLEFEPSGTAKSVTYTFSPSLNKLFCQMGKTCKVLVKLAGVPPPGSVVRAMAVYKRSEHMAEVVKRCPHHERHPEHNDEAIPADHLIRVEGNLQAYYYTHPTTNRHSVLVPYQKPQVGMACTIILYNYMCNSSCMGGMNRRPIQTILTLETAQGEVLGRRCFDVRVCACPGRDRRMEEYTQQKAKSSEPTKKAPLQDQRPCAPSRRPVQILPEEDEPEYESGTEPEVYTLVTRNRVHYNMIKKLLDALEFKEAHGRENTEGCKCRKRWVTHLSPQICECALP</sequence>
<dbReference type="GO" id="GO:0072717">
    <property type="term" value="P:cellular response to actinomycin D"/>
    <property type="evidence" value="ECO:0007669"/>
    <property type="project" value="Ensembl"/>
</dbReference>
<evidence type="ECO:0000256" key="3">
    <source>
        <dbReference type="ARBA" id="ARBA00022723"/>
    </source>
</evidence>
<dbReference type="GO" id="GO:0006289">
    <property type="term" value="P:nucleotide-excision repair"/>
    <property type="evidence" value="ECO:0007669"/>
    <property type="project" value="Ensembl"/>
</dbReference>
<keyword evidence="17" id="KW-1185">Reference proteome</keyword>
<dbReference type="PRINTS" id="PR00386">
    <property type="entry name" value="P53SUPPRESSR"/>
</dbReference>
<keyword evidence="5 13" id="KW-0805">Transcription regulation</keyword>
<name>A0A8C5WZ15_LATLA</name>
<dbReference type="GO" id="GO:0051087">
    <property type="term" value="F:protein-folding chaperone binding"/>
    <property type="evidence" value="ECO:0007669"/>
    <property type="project" value="Ensembl"/>
</dbReference>
<dbReference type="AlphaFoldDB" id="A0A8C5WZ15"/>
<evidence type="ECO:0000256" key="2">
    <source>
        <dbReference type="ARBA" id="ARBA00022703"/>
    </source>
</evidence>
<feature type="compositionally biased region" description="Basic and acidic residues" evidence="14">
    <location>
        <begin position="310"/>
        <end position="323"/>
    </location>
</feature>
<gene>
    <name evidence="16" type="primary">TP53</name>
</gene>
<accession>A0A8C5WZ15</accession>
<evidence type="ECO:0000259" key="15">
    <source>
        <dbReference type="Pfam" id="PF00870"/>
    </source>
</evidence>
<dbReference type="GO" id="GO:0090403">
    <property type="term" value="P:oxidative stress-induced premature senescence"/>
    <property type="evidence" value="ECO:0007669"/>
    <property type="project" value="Ensembl"/>
</dbReference>
<dbReference type="GO" id="GO:0090200">
    <property type="term" value="P:positive regulation of release of cytochrome c from mitochondria"/>
    <property type="evidence" value="ECO:0007669"/>
    <property type="project" value="Ensembl"/>
</dbReference>
<dbReference type="GO" id="GO:0051721">
    <property type="term" value="F:protein phosphatase 2A binding"/>
    <property type="evidence" value="ECO:0007669"/>
    <property type="project" value="Ensembl"/>
</dbReference>
<reference evidence="16" key="1">
    <citation type="submission" date="2025-08" db="UniProtKB">
        <authorList>
            <consortium name="Ensembl"/>
        </authorList>
    </citation>
    <scope>IDENTIFICATION</scope>
</reference>
<dbReference type="SUPFAM" id="SSF49417">
    <property type="entry name" value="p53-like transcription factors"/>
    <property type="match status" value="1"/>
</dbReference>
<dbReference type="GO" id="GO:0001228">
    <property type="term" value="F:DNA-binding transcription activator activity, RNA polymerase II-specific"/>
    <property type="evidence" value="ECO:0007669"/>
    <property type="project" value="Ensembl"/>
</dbReference>
<dbReference type="GeneTree" id="ENSGT00950000183153"/>
<evidence type="ECO:0000256" key="14">
    <source>
        <dbReference type="SAM" id="MobiDB-lite"/>
    </source>
</evidence>
<protein>
    <recommendedName>
        <fullName evidence="13">Cellular tumor antigen p53</fullName>
    </recommendedName>
</protein>
<dbReference type="GO" id="GO:0036310">
    <property type="term" value="F:ATP-dependent DNA/DNA annealing activity"/>
    <property type="evidence" value="ECO:0007669"/>
    <property type="project" value="Ensembl"/>
</dbReference>
<keyword evidence="3 10" id="KW-0479">Metal-binding</keyword>
<dbReference type="GO" id="GO:1900119">
    <property type="term" value="P:positive regulation of execution phase of apoptosis"/>
    <property type="evidence" value="ECO:0007669"/>
    <property type="project" value="Ensembl"/>
</dbReference>
<dbReference type="Gene3D" id="2.60.40.720">
    <property type="match status" value="1"/>
</dbReference>
<keyword evidence="13" id="KW-0131">Cell cycle</keyword>
<dbReference type="GO" id="GO:0009299">
    <property type="term" value="P:mRNA transcription"/>
    <property type="evidence" value="ECO:0007669"/>
    <property type="project" value="Ensembl"/>
</dbReference>
<comment type="subcellular location">
    <subcellularLocation>
        <location evidence="13">Cytoplasm</location>
    </subcellularLocation>
    <subcellularLocation>
        <location evidence="13">Nucleus</location>
    </subcellularLocation>
</comment>
<dbReference type="GO" id="GO:0140693">
    <property type="term" value="F:molecular condensate scaffold activity"/>
    <property type="evidence" value="ECO:0007669"/>
    <property type="project" value="Ensembl"/>
</dbReference>
<dbReference type="GO" id="GO:0030308">
    <property type="term" value="P:negative regulation of cell growth"/>
    <property type="evidence" value="ECO:0007669"/>
    <property type="project" value="Ensembl"/>
</dbReference>
<dbReference type="GO" id="GO:0045899">
    <property type="term" value="P:positive regulation of RNA polymerase II transcription preinitiation complex assembly"/>
    <property type="evidence" value="ECO:0007669"/>
    <property type="project" value="Ensembl"/>
</dbReference>
<dbReference type="GO" id="GO:0000978">
    <property type="term" value="F:RNA polymerase II cis-regulatory region sequence-specific DNA binding"/>
    <property type="evidence" value="ECO:0007669"/>
    <property type="project" value="Ensembl"/>
</dbReference>
<dbReference type="Ensembl" id="ENSLLTT00000024976.1">
    <property type="protein sequence ID" value="ENSLLTP00000024105.1"/>
    <property type="gene ID" value="ENSLLTG00000017741.1"/>
</dbReference>
<dbReference type="GO" id="GO:0002039">
    <property type="term" value="F:p53 binding"/>
    <property type="evidence" value="ECO:0007669"/>
    <property type="project" value="Ensembl"/>
</dbReference>
<dbReference type="GO" id="GO:0006914">
    <property type="term" value="P:autophagy"/>
    <property type="evidence" value="ECO:0007669"/>
    <property type="project" value="Ensembl"/>
</dbReference>
<dbReference type="GO" id="GO:0097718">
    <property type="term" value="F:disordered domain specific binding"/>
    <property type="evidence" value="ECO:0007669"/>
    <property type="project" value="Ensembl"/>
</dbReference>
<dbReference type="GO" id="GO:0034644">
    <property type="term" value="P:cellular response to UV"/>
    <property type="evidence" value="ECO:0007669"/>
    <property type="project" value="Ensembl"/>
</dbReference>
<dbReference type="GO" id="GO:0016363">
    <property type="term" value="C:nuclear matrix"/>
    <property type="evidence" value="ECO:0007669"/>
    <property type="project" value="Ensembl"/>
</dbReference>
<dbReference type="GO" id="GO:2000379">
    <property type="term" value="P:positive regulation of reactive oxygen species metabolic process"/>
    <property type="evidence" value="ECO:0007669"/>
    <property type="project" value="Ensembl"/>
</dbReference>
<dbReference type="GO" id="GO:0071480">
    <property type="term" value="P:cellular response to gamma radiation"/>
    <property type="evidence" value="ECO:0007669"/>
    <property type="project" value="Ensembl"/>
</dbReference>
<evidence type="ECO:0000313" key="17">
    <source>
        <dbReference type="Proteomes" id="UP000694406"/>
    </source>
</evidence>
<dbReference type="GO" id="GO:0001046">
    <property type="term" value="F:core promoter sequence-specific DNA binding"/>
    <property type="evidence" value="ECO:0007669"/>
    <property type="project" value="Ensembl"/>
</dbReference>
<dbReference type="GO" id="GO:0061629">
    <property type="term" value="F:RNA polymerase II-specific DNA-binding transcription factor binding"/>
    <property type="evidence" value="ECO:0007669"/>
    <property type="project" value="Ensembl"/>
</dbReference>
<dbReference type="InterPro" id="IPR011615">
    <property type="entry name" value="p53_DNA-bd"/>
</dbReference>
<dbReference type="GO" id="GO:0005507">
    <property type="term" value="F:copper ion binding"/>
    <property type="evidence" value="ECO:0007669"/>
    <property type="project" value="Ensembl"/>
</dbReference>
<evidence type="ECO:0000256" key="13">
    <source>
        <dbReference type="RuleBase" id="RU003304"/>
    </source>
</evidence>
<dbReference type="GO" id="GO:1990841">
    <property type="term" value="F:promoter-specific chromatin binding"/>
    <property type="evidence" value="ECO:0007669"/>
    <property type="project" value="Ensembl"/>
</dbReference>
<evidence type="ECO:0000256" key="10">
    <source>
        <dbReference type="PIRSR" id="PIRSR602117-1"/>
    </source>
</evidence>
<dbReference type="GO" id="GO:0002020">
    <property type="term" value="F:protease binding"/>
    <property type="evidence" value="ECO:0007669"/>
    <property type="project" value="Ensembl"/>
</dbReference>
<dbReference type="GO" id="GO:0006983">
    <property type="term" value="P:ER overload response"/>
    <property type="evidence" value="ECO:0007669"/>
    <property type="project" value="Ensembl"/>
</dbReference>
<dbReference type="GO" id="GO:0005730">
    <property type="term" value="C:nucleolus"/>
    <property type="evidence" value="ECO:0007669"/>
    <property type="project" value="Ensembl"/>
</dbReference>
<dbReference type="GO" id="GO:0031625">
    <property type="term" value="F:ubiquitin protein ligase binding"/>
    <property type="evidence" value="ECO:0007669"/>
    <property type="project" value="Ensembl"/>
</dbReference>
<dbReference type="Pfam" id="PF00870">
    <property type="entry name" value="P53"/>
    <property type="match status" value="1"/>
</dbReference>
<feature type="compositionally biased region" description="Acidic residues" evidence="14">
    <location>
        <begin position="1"/>
        <end position="12"/>
    </location>
</feature>
<dbReference type="GO" id="GO:1905856">
    <property type="term" value="P:negative regulation of pentose-phosphate shunt"/>
    <property type="evidence" value="ECO:0007669"/>
    <property type="project" value="Ensembl"/>
</dbReference>
<dbReference type="GO" id="GO:0033209">
    <property type="term" value="P:tumor necrosis factor-mediated signaling pathway"/>
    <property type="evidence" value="ECO:0007669"/>
    <property type="project" value="Ensembl"/>
</dbReference>
<feature type="binding site" evidence="10">
    <location>
        <position position="262"/>
    </location>
    <ligand>
        <name>Zn(2+)</name>
        <dbReference type="ChEBI" id="CHEBI:29105"/>
    </ligand>
</feature>
<keyword evidence="2 13" id="KW-0053">Apoptosis</keyword>
<dbReference type="GO" id="GO:0048147">
    <property type="term" value="P:negative regulation of fibroblast proliferation"/>
    <property type="evidence" value="ECO:0007669"/>
    <property type="project" value="Ensembl"/>
</dbReference>
<dbReference type="GO" id="GO:0005829">
    <property type="term" value="C:cytosol"/>
    <property type="evidence" value="ECO:0007669"/>
    <property type="project" value="Ensembl"/>
</dbReference>
<feature type="compositionally biased region" description="Acidic residues" evidence="14">
    <location>
        <begin position="344"/>
        <end position="355"/>
    </location>
</feature>
<dbReference type="GO" id="GO:0065003">
    <property type="term" value="P:protein-containing complex assembly"/>
    <property type="evidence" value="ECO:0007669"/>
    <property type="project" value="Ensembl"/>
</dbReference>
<dbReference type="GO" id="GO:0016605">
    <property type="term" value="C:PML body"/>
    <property type="evidence" value="ECO:0007669"/>
    <property type="project" value="Ensembl"/>
</dbReference>
<dbReference type="GO" id="GO:0001094">
    <property type="term" value="F:TFIID-class transcription factor complex binding"/>
    <property type="evidence" value="ECO:0007669"/>
    <property type="project" value="Ensembl"/>
</dbReference>
<evidence type="ECO:0000256" key="11">
    <source>
        <dbReference type="PIRSR" id="PIRSR602117-2"/>
    </source>
</evidence>
<dbReference type="GO" id="GO:0017053">
    <property type="term" value="C:transcription repressor complex"/>
    <property type="evidence" value="ECO:0007669"/>
    <property type="project" value="Ensembl"/>
</dbReference>
<dbReference type="GO" id="GO:0071466">
    <property type="term" value="P:cellular response to xenobiotic stimulus"/>
    <property type="evidence" value="ECO:0007669"/>
    <property type="project" value="Ensembl"/>
</dbReference>
<dbReference type="GO" id="GO:0008104">
    <property type="term" value="P:intracellular protein localization"/>
    <property type="evidence" value="ECO:0007669"/>
    <property type="project" value="Ensembl"/>
</dbReference>
<dbReference type="GO" id="GO:0045815">
    <property type="term" value="P:transcription initiation-coupled chromatin remodeling"/>
    <property type="evidence" value="ECO:0007669"/>
    <property type="project" value="Ensembl"/>
</dbReference>
<dbReference type="GO" id="GO:0042802">
    <property type="term" value="F:identical protein binding"/>
    <property type="evidence" value="ECO:0007669"/>
    <property type="project" value="Ensembl"/>
</dbReference>
<keyword evidence="13" id="KW-0963">Cytoplasm</keyword>
<evidence type="ECO:0000256" key="9">
    <source>
        <dbReference type="ARBA" id="ARBA00023242"/>
    </source>
</evidence>
<dbReference type="Proteomes" id="UP000694406">
    <property type="component" value="Unplaced"/>
</dbReference>
<dbReference type="InterPro" id="IPR002117">
    <property type="entry name" value="p53_tumour_suppressor"/>
</dbReference>
<dbReference type="InterPro" id="IPR057064">
    <property type="entry name" value="P53_central_site"/>
</dbReference>
<evidence type="ECO:0000256" key="12">
    <source>
        <dbReference type="PIRSR" id="PIRSR602117-3"/>
    </source>
</evidence>
<dbReference type="GO" id="GO:0042771">
    <property type="term" value="P:intrinsic apoptotic signaling pathway in response to DNA damage by p53 class mediator"/>
    <property type="evidence" value="ECO:0007669"/>
    <property type="project" value="Ensembl"/>
</dbReference>
<feature type="domain" description="p53 DNA-binding" evidence="15">
    <location>
        <begin position="123"/>
        <end position="311"/>
    </location>
</feature>
<dbReference type="GO" id="GO:0060218">
    <property type="term" value="P:hematopoietic stem cell differentiation"/>
    <property type="evidence" value="ECO:0007669"/>
    <property type="project" value="Ensembl"/>
</dbReference>
<reference evidence="16" key="2">
    <citation type="submission" date="2025-09" db="UniProtKB">
        <authorList>
            <consortium name="Ensembl"/>
        </authorList>
    </citation>
    <scope>IDENTIFICATION</scope>
</reference>
<evidence type="ECO:0000256" key="8">
    <source>
        <dbReference type="ARBA" id="ARBA00023163"/>
    </source>
</evidence>
<dbReference type="GO" id="GO:0042826">
    <property type="term" value="F:histone deacetylase binding"/>
    <property type="evidence" value="ECO:0007669"/>
    <property type="project" value="Ensembl"/>
</dbReference>
<dbReference type="GO" id="GO:0030330">
    <property type="term" value="P:DNA damage response, signal transduction by p53 class mediator"/>
    <property type="evidence" value="ECO:0007669"/>
    <property type="project" value="Ensembl"/>
</dbReference>
<dbReference type="GO" id="GO:0005813">
    <property type="term" value="C:centrosome"/>
    <property type="evidence" value="ECO:0007669"/>
    <property type="project" value="Ensembl"/>
</dbReference>
<comment type="cofactor">
    <cofactor evidence="10 13">
        <name>Zn(2+)</name>
        <dbReference type="ChEBI" id="CHEBI:29105"/>
    </cofactor>
    <text evidence="10 13">Binds 1 zinc ion per subunit.</text>
</comment>
<dbReference type="GO" id="GO:2000774">
    <property type="term" value="P:positive regulation of cellular senescence"/>
    <property type="evidence" value="ECO:0007669"/>
    <property type="project" value="Ensembl"/>
</dbReference>
<dbReference type="GO" id="GO:0031571">
    <property type="term" value="P:mitotic G1 DNA damage checkpoint signaling"/>
    <property type="evidence" value="ECO:0007669"/>
    <property type="project" value="Ensembl"/>
</dbReference>
<dbReference type="GO" id="GO:0005739">
    <property type="term" value="C:mitochondrion"/>
    <property type="evidence" value="ECO:0007669"/>
    <property type="project" value="Ensembl"/>
</dbReference>
<feature type="cross-link" description="Glycyl lysine isopeptide (Lys-Gly) (interchain with G-Cter in ubiquitin)" evidence="12">
    <location>
        <position position="315"/>
    </location>
</feature>
<comment type="function">
    <text evidence="13">Multifunctional transcription factor that induces cell cycle arrest, DNA repair or apoptosis upon binding to its target DNA sequence. Acts as a tumor suppressor in many tumor types; induces growth arrest or apoptosis depending on the physiological circumstances and cell type. Negatively regulates cell division by controlling expression of a set of genes required for this process. One of the activated genes is an inhibitor of cyclin-dependent kinases. Apoptosis induction seems to be mediated either by stimulation of BAX and FAS antigen expression, or by repression of Bcl-2 expression.</text>
</comment>
<proteinExistence type="inferred from homology"/>
<comment type="subunit">
    <text evidence="13">Binds DNA as a homotetramer.</text>
</comment>
<evidence type="ECO:0000313" key="16">
    <source>
        <dbReference type="Ensembl" id="ENSLLTP00000024105.1"/>
    </source>
</evidence>
<dbReference type="GO" id="GO:0001227">
    <property type="term" value="F:DNA-binding transcription repressor activity, RNA polymerase II-specific"/>
    <property type="evidence" value="ECO:0007669"/>
    <property type="project" value="Ensembl"/>
</dbReference>
<dbReference type="GO" id="GO:0001223">
    <property type="term" value="F:transcription coactivator binding"/>
    <property type="evidence" value="ECO:0007669"/>
    <property type="project" value="Ensembl"/>
</dbReference>
<dbReference type="GO" id="GO:0046982">
    <property type="term" value="F:protein heterodimerization activity"/>
    <property type="evidence" value="ECO:0007669"/>
    <property type="project" value="Ensembl"/>
</dbReference>
<evidence type="ECO:0000256" key="1">
    <source>
        <dbReference type="ARBA" id="ARBA00006167"/>
    </source>
</evidence>
<organism evidence="16 17">
    <name type="scientific">Laticauda laticaudata</name>
    <name type="common">Blue-ringed sea krait</name>
    <name type="synonym">Blue-lipped sea krait</name>
    <dbReference type="NCBI Taxonomy" id="8630"/>
    <lineage>
        <taxon>Eukaryota</taxon>
        <taxon>Metazoa</taxon>
        <taxon>Chordata</taxon>
        <taxon>Craniata</taxon>
        <taxon>Vertebrata</taxon>
        <taxon>Euteleostomi</taxon>
        <taxon>Lepidosauria</taxon>
        <taxon>Squamata</taxon>
        <taxon>Bifurcata</taxon>
        <taxon>Unidentata</taxon>
        <taxon>Episquamata</taxon>
        <taxon>Toxicofera</taxon>
        <taxon>Serpentes</taxon>
        <taxon>Colubroidea</taxon>
        <taxon>Elapidae</taxon>
        <taxon>Laticaudinae</taxon>
        <taxon>Laticauda</taxon>
    </lineage>
</organism>
<evidence type="ECO:0000256" key="6">
    <source>
        <dbReference type="ARBA" id="ARBA00023125"/>
    </source>
</evidence>
<dbReference type="PANTHER" id="PTHR11447">
    <property type="entry name" value="CELLULAR TUMOR ANTIGEN P53"/>
    <property type="match status" value="1"/>
</dbReference>
<dbReference type="InterPro" id="IPR008967">
    <property type="entry name" value="p53-like_TF_DNA-bd_sf"/>
</dbReference>
<dbReference type="PANTHER" id="PTHR11447:SF16">
    <property type="entry name" value="P53 PROTEIN LONG FORM VARIANT 1"/>
    <property type="match status" value="1"/>
</dbReference>
<dbReference type="GO" id="GO:0043066">
    <property type="term" value="P:negative regulation of apoptotic process"/>
    <property type="evidence" value="ECO:0007669"/>
    <property type="project" value="Ensembl"/>
</dbReference>